<organism evidence="2 3">
    <name type="scientific">Stygiolobus azoricus</name>
    <dbReference type="NCBI Taxonomy" id="41675"/>
    <lineage>
        <taxon>Archaea</taxon>
        <taxon>Thermoproteota</taxon>
        <taxon>Thermoprotei</taxon>
        <taxon>Sulfolobales</taxon>
        <taxon>Sulfolobaceae</taxon>
        <taxon>Stygiolobus</taxon>
    </lineage>
</organism>
<sequence length="342" mass="38631">MKLTSEKLLGIIWDDRFRDISFSHHMIRDISKERIRRFIEIARRKLQFVEIKPELASLDDLLEIHSKDYVNRLKEVSALPYSGYLDGGDTIHYPGIFEDVLLVLGASKTALKFSSYLDFIYVPLGGFHHATYSRPMGFCPINDVAYLVFQLLKRKEKVAIIDVDAHHGNGLQEYLYDKPVLKINIFAYDGKFFPGTGRVEERGEGEGKWLNYNFPLPLSSGDDVFEIALRILDIVEEYDPSYIVVISGVDGHKDDGLKSLELTCNSYNLLGLKVRRLAKSAKVIGYGGGGYGKMSSECMVSFLVGLSGKKEELETPTISNTENIKKAKETLSLLLSFPQHFT</sequence>
<dbReference type="RefSeq" id="WP_156007730.1">
    <property type="nucleotide sequence ID" value="NZ_CP045483.1"/>
</dbReference>
<protein>
    <submittedName>
        <fullName evidence="2">Histone deacetylase family protein</fullName>
    </submittedName>
</protein>
<name>A0A650CR15_9CREN</name>
<accession>A0A650CR15</accession>
<dbReference type="InterPro" id="IPR037138">
    <property type="entry name" value="His_deacetylse_dom_sf"/>
</dbReference>
<dbReference type="PANTHER" id="PTHR10625:SF10">
    <property type="entry name" value="HISTONE DEACETYLASE HDAC1"/>
    <property type="match status" value="1"/>
</dbReference>
<dbReference type="Proteomes" id="UP000423396">
    <property type="component" value="Chromosome"/>
</dbReference>
<proteinExistence type="predicted"/>
<dbReference type="Pfam" id="PF00850">
    <property type="entry name" value="Hist_deacetyl"/>
    <property type="match status" value="1"/>
</dbReference>
<dbReference type="InterPro" id="IPR000286">
    <property type="entry name" value="HDACs"/>
</dbReference>
<gene>
    <name evidence="2" type="ORF">D1868_09965</name>
</gene>
<dbReference type="GO" id="GO:0040029">
    <property type="term" value="P:epigenetic regulation of gene expression"/>
    <property type="evidence" value="ECO:0007669"/>
    <property type="project" value="TreeGrafter"/>
</dbReference>
<reference evidence="2 3" key="1">
    <citation type="submission" date="2019-10" db="EMBL/GenBank/DDBJ databases">
        <title>Genome Sequences from Six Type Strain Members of the Archaeal Family Sulfolobaceae: Acidianus ambivalens, Acidianus infernus, Metallosphaera prunae, Stygiolobus azoricus, Sulfolobus metallicus, and Sulfurisphaera ohwakuensis.</title>
        <authorList>
            <person name="Counts J.A."/>
            <person name="Kelly R.M."/>
        </authorList>
    </citation>
    <scope>NUCLEOTIDE SEQUENCE [LARGE SCALE GENOMIC DNA]</scope>
    <source>
        <strain evidence="2 3">FC6</strain>
    </source>
</reference>
<dbReference type="InterPro" id="IPR023801">
    <property type="entry name" value="His_deacetylse_dom"/>
</dbReference>
<dbReference type="AlphaFoldDB" id="A0A650CR15"/>
<evidence type="ECO:0000259" key="1">
    <source>
        <dbReference type="Pfam" id="PF00850"/>
    </source>
</evidence>
<dbReference type="KEGG" id="sazo:D1868_09965"/>
<evidence type="ECO:0000313" key="2">
    <source>
        <dbReference type="EMBL" id="QGR20280.1"/>
    </source>
</evidence>
<keyword evidence="3" id="KW-1185">Reference proteome</keyword>
<dbReference type="PANTHER" id="PTHR10625">
    <property type="entry name" value="HISTONE DEACETYLASE HDAC1-RELATED"/>
    <property type="match status" value="1"/>
</dbReference>
<dbReference type="OrthoDB" id="147549at2157"/>
<dbReference type="SUPFAM" id="SSF52768">
    <property type="entry name" value="Arginase/deacetylase"/>
    <property type="match status" value="1"/>
</dbReference>
<feature type="domain" description="Histone deacetylase" evidence="1">
    <location>
        <begin position="31"/>
        <end position="296"/>
    </location>
</feature>
<dbReference type="InterPro" id="IPR023696">
    <property type="entry name" value="Ureohydrolase_dom_sf"/>
</dbReference>
<dbReference type="PRINTS" id="PR01270">
    <property type="entry name" value="HDASUPER"/>
</dbReference>
<evidence type="ECO:0000313" key="3">
    <source>
        <dbReference type="Proteomes" id="UP000423396"/>
    </source>
</evidence>
<dbReference type="GO" id="GO:0004407">
    <property type="term" value="F:histone deacetylase activity"/>
    <property type="evidence" value="ECO:0007669"/>
    <property type="project" value="TreeGrafter"/>
</dbReference>
<dbReference type="GeneID" id="42799398"/>
<dbReference type="Gene3D" id="3.40.800.20">
    <property type="entry name" value="Histone deacetylase domain"/>
    <property type="match status" value="1"/>
</dbReference>
<dbReference type="EMBL" id="CP045483">
    <property type="protein sequence ID" value="QGR20280.1"/>
    <property type="molecule type" value="Genomic_DNA"/>
</dbReference>